<dbReference type="EMBL" id="JAPNKE010000002">
    <property type="protein sequence ID" value="MCY1004648.1"/>
    <property type="molecule type" value="Genomic_DNA"/>
</dbReference>
<keyword evidence="3" id="KW-1185">Reference proteome</keyword>
<dbReference type="RefSeq" id="WP_267766213.1">
    <property type="nucleotide sequence ID" value="NZ_JAPNKE010000002.1"/>
</dbReference>
<dbReference type="AlphaFoldDB" id="A0A9X3IWC5"/>
<comment type="caution">
    <text evidence="2">The sequence shown here is derived from an EMBL/GenBank/DDBJ whole genome shotgun (WGS) entry which is preliminary data.</text>
</comment>
<proteinExistence type="predicted"/>
<dbReference type="Proteomes" id="UP001150924">
    <property type="component" value="Unassembled WGS sequence"/>
</dbReference>
<accession>A0A9X3IWC5</accession>
<reference evidence="2" key="1">
    <citation type="submission" date="2022-11" db="EMBL/GenBank/DDBJ databases">
        <title>Minimal conservation of predation-associated metabolite biosynthetic gene clusters underscores biosynthetic potential of Myxococcota including descriptions for ten novel species: Archangium lansinium sp. nov., Myxococcus landrumus sp. nov., Nannocystis bai.</title>
        <authorList>
            <person name="Ahearne A."/>
            <person name="Stevens C."/>
            <person name="Phillips K."/>
        </authorList>
    </citation>
    <scope>NUCLEOTIDE SEQUENCE</scope>
    <source>
        <strain evidence="2">Na p29</strain>
    </source>
</reference>
<protein>
    <submittedName>
        <fullName evidence="2">Uncharacterized protein</fullName>
    </submittedName>
</protein>
<gene>
    <name evidence="2" type="ORF">OV079_03500</name>
</gene>
<feature type="compositionally biased region" description="Low complexity" evidence="1">
    <location>
        <begin position="36"/>
        <end position="53"/>
    </location>
</feature>
<evidence type="ECO:0000256" key="1">
    <source>
        <dbReference type="SAM" id="MobiDB-lite"/>
    </source>
</evidence>
<name>A0A9X3IWC5_9BACT</name>
<evidence type="ECO:0000313" key="3">
    <source>
        <dbReference type="Proteomes" id="UP001150924"/>
    </source>
</evidence>
<feature type="region of interest" description="Disordered" evidence="1">
    <location>
        <begin position="14"/>
        <end position="53"/>
    </location>
</feature>
<organism evidence="2 3">
    <name type="scientific">Nannocystis pusilla</name>
    <dbReference type="NCBI Taxonomy" id="889268"/>
    <lineage>
        <taxon>Bacteria</taxon>
        <taxon>Pseudomonadati</taxon>
        <taxon>Myxococcota</taxon>
        <taxon>Polyangia</taxon>
        <taxon>Nannocystales</taxon>
        <taxon>Nannocystaceae</taxon>
        <taxon>Nannocystis</taxon>
    </lineage>
</organism>
<evidence type="ECO:0000313" key="2">
    <source>
        <dbReference type="EMBL" id="MCY1004648.1"/>
    </source>
</evidence>
<sequence>MLALAACELPTKLGNLTATDSTGEDPGTTAVETDGESSAGTTGATTDATTDATTESWQTATTMFDPSETTAEATSATTSGPTPLNCLEFNELDCVASPGCMAYYGSAYEFPGCASGLQFLGCTDEIVCEHDKHTFCREGTDEAYEVQGTTCSPPGFVQCEPPGVAFCDTCGTLDEAGCLAEPSECQPLYGAPHIQTNGDVCADYTAMEFLACQANGGACPPFIPVVCDPDEPDQPYDSPSGCVPAGWVECGEMGVSGCD</sequence>